<name>A0A8J3YM51_9ACTN</name>
<keyword evidence="4 8" id="KW-1133">Transmembrane helix</keyword>
<dbReference type="InterPro" id="IPR050250">
    <property type="entry name" value="Macrolide_Exporter_MacB"/>
</dbReference>
<keyword evidence="5 8" id="KW-0472">Membrane</keyword>
<dbReference type="AlphaFoldDB" id="A0A8J3YM51"/>
<dbReference type="EMBL" id="BOPF01000018">
    <property type="protein sequence ID" value="GIJ48019.1"/>
    <property type="molecule type" value="Genomic_DNA"/>
</dbReference>
<reference evidence="11" key="1">
    <citation type="submission" date="2021-01" db="EMBL/GenBank/DDBJ databases">
        <title>Whole genome shotgun sequence of Virgisporangium aliadipatigenens NBRC 105644.</title>
        <authorList>
            <person name="Komaki H."/>
            <person name="Tamura T."/>
        </authorList>
    </citation>
    <scope>NUCLEOTIDE SEQUENCE</scope>
    <source>
        <strain evidence="11">NBRC 105644</strain>
    </source>
</reference>
<evidence type="ECO:0000313" key="11">
    <source>
        <dbReference type="EMBL" id="GIJ48019.1"/>
    </source>
</evidence>
<comment type="similarity">
    <text evidence="6">Belongs to the ABC-4 integral membrane protein family.</text>
</comment>
<evidence type="ECO:0000313" key="12">
    <source>
        <dbReference type="Proteomes" id="UP000619260"/>
    </source>
</evidence>
<feature type="transmembrane region" description="Helical" evidence="8">
    <location>
        <begin position="348"/>
        <end position="372"/>
    </location>
</feature>
<evidence type="ECO:0000259" key="9">
    <source>
        <dbReference type="Pfam" id="PF02687"/>
    </source>
</evidence>
<feature type="domain" description="MacB-like periplasmic core" evidence="10">
    <location>
        <begin position="491"/>
        <end position="672"/>
    </location>
</feature>
<evidence type="ECO:0000256" key="6">
    <source>
        <dbReference type="ARBA" id="ARBA00038076"/>
    </source>
</evidence>
<proteinExistence type="inferred from homology"/>
<accession>A0A8J3YM51</accession>
<feature type="transmembrane region" description="Helical" evidence="8">
    <location>
        <begin position="254"/>
        <end position="281"/>
    </location>
</feature>
<feature type="transmembrane region" description="Helical" evidence="8">
    <location>
        <begin position="796"/>
        <end position="819"/>
    </location>
</feature>
<dbReference type="Pfam" id="PF02687">
    <property type="entry name" value="FtsX"/>
    <property type="match status" value="2"/>
</dbReference>
<feature type="transmembrane region" description="Helical" evidence="8">
    <location>
        <begin position="450"/>
        <end position="469"/>
    </location>
</feature>
<keyword evidence="2" id="KW-1003">Cell membrane</keyword>
<evidence type="ECO:0000256" key="2">
    <source>
        <dbReference type="ARBA" id="ARBA00022475"/>
    </source>
</evidence>
<dbReference type="GO" id="GO:0005886">
    <property type="term" value="C:plasma membrane"/>
    <property type="evidence" value="ECO:0007669"/>
    <property type="project" value="UniProtKB-SubCell"/>
</dbReference>
<gene>
    <name evidence="11" type="ORF">Val02_49050</name>
</gene>
<evidence type="ECO:0000256" key="1">
    <source>
        <dbReference type="ARBA" id="ARBA00004651"/>
    </source>
</evidence>
<feature type="transmembrane region" description="Helical" evidence="8">
    <location>
        <begin position="481"/>
        <end position="505"/>
    </location>
</feature>
<feature type="transmembrane region" description="Helical" evidence="8">
    <location>
        <begin position="746"/>
        <end position="776"/>
    </location>
</feature>
<keyword evidence="3 8" id="KW-0812">Transmembrane</keyword>
<organism evidence="11 12">
    <name type="scientific">Virgisporangium aliadipatigenens</name>
    <dbReference type="NCBI Taxonomy" id="741659"/>
    <lineage>
        <taxon>Bacteria</taxon>
        <taxon>Bacillati</taxon>
        <taxon>Actinomycetota</taxon>
        <taxon>Actinomycetes</taxon>
        <taxon>Micromonosporales</taxon>
        <taxon>Micromonosporaceae</taxon>
        <taxon>Virgisporangium</taxon>
    </lineage>
</organism>
<evidence type="ECO:0000256" key="4">
    <source>
        <dbReference type="ARBA" id="ARBA00022989"/>
    </source>
</evidence>
<comment type="subcellular location">
    <subcellularLocation>
        <location evidence="1">Cell membrane</location>
        <topology evidence="1">Multi-pass membrane protein</topology>
    </subcellularLocation>
</comment>
<feature type="transmembrane region" description="Helical" evidence="8">
    <location>
        <begin position="423"/>
        <end position="443"/>
    </location>
</feature>
<dbReference type="Pfam" id="PF12704">
    <property type="entry name" value="MacB_PCD"/>
    <property type="match status" value="1"/>
</dbReference>
<evidence type="ECO:0000256" key="7">
    <source>
        <dbReference type="SAM" id="MobiDB-lite"/>
    </source>
</evidence>
<evidence type="ECO:0000256" key="8">
    <source>
        <dbReference type="SAM" id="Phobius"/>
    </source>
</evidence>
<feature type="domain" description="ABC3 transporter permease C-terminal" evidence="9">
    <location>
        <begin position="705"/>
        <end position="821"/>
    </location>
</feature>
<evidence type="ECO:0008006" key="13">
    <source>
        <dbReference type="Google" id="ProtNLM"/>
    </source>
</evidence>
<evidence type="ECO:0000256" key="3">
    <source>
        <dbReference type="ARBA" id="ARBA00022692"/>
    </source>
</evidence>
<feature type="transmembrane region" description="Helical" evidence="8">
    <location>
        <begin position="399"/>
        <end position="417"/>
    </location>
</feature>
<keyword evidence="12" id="KW-1185">Reference proteome</keyword>
<evidence type="ECO:0000256" key="5">
    <source>
        <dbReference type="ARBA" id="ARBA00023136"/>
    </source>
</evidence>
<dbReference type="PANTHER" id="PTHR30572">
    <property type="entry name" value="MEMBRANE COMPONENT OF TRANSPORTER-RELATED"/>
    <property type="match status" value="1"/>
</dbReference>
<evidence type="ECO:0000259" key="10">
    <source>
        <dbReference type="Pfam" id="PF12704"/>
    </source>
</evidence>
<sequence length="831" mass="84311">MVIAVAWQTMRAHLSGLVGTFIALALGVTLLTMMALTLASTVGAGDGPTRWYTGADVVVAGANEASVTTGSGEDRETASVRTPEIRPLPADLPARLSTVDATVVVDHAGYAATAGAPGDTAHPWSAAGLHAYTWVAGGPPEARTDIVLSAPTAHRPGDRITVSTARGPMPFTVSGVVRSPAQAALYTVDGVAAELAGGKVSAIALTAKAGGSAAALAERVRAVVGGDGGVRVLVGAGRRGAEPYPDSQQLTETIALLAASCGMAGFVSIFVVAGTFTYAVAARRREFGLLRAAGATPRQVRWTVLVEALLVGTFAAGVGAAAGAALAPRFARWLVDSGFAPPTFTAHFIFWPVAAAFGSGLLVALTGVYLAARRAGLVRPIEALREAALDRRAMTPARWLVGLGAIAATLPILAVFPDAGSDNTVALAIVAAMFLITACAMFAPLFVPPLVWLLAAPFGALLGPIGVLAGHGARTAVRRTAATAAPILVTVGIAGSTMAAFATLATATDSAARERIAAEATVVPTAAEGIADSTVAALRTVPGVGAAVPVTETPVYVRESDEPKDWTGRYVHGPDLAAVFDLPVVAGSLADLTGTDTAAVPSGTWRLGETAELWLGDSTPVRLRVVAVLPEQLDLDETVLLPWALRDAHTRSLADAVYVRLAPGADPGPVAAVAAAGGGALIRTAQYLSAASARRDRTNRLGTIAVIGMALLYTGIAIANTLVMATRDRARELALLRLGGTTPGQVIRLIGVEAVLVTGVGALLATVVTAVTVLATRNGLSGAAPSVEVDAPWGQLGAIVLGCLVTALLASTIPAAFLLRHRPAGLVAARE</sequence>
<dbReference type="PANTHER" id="PTHR30572:SF4">
    <property type="entry name" value="ABC TRANSPORTER PERMEASE YTRF"/>
    <property type="match status" value="1"/>
</dbReference>
<feature type="domain" description="ABC3 transporter permease C-terminal" evidence="9">
    <location>
        <begin position="263"/>
        <end position="375"/>
    </location>
</feature>
<feature type="transmembrane region" description="Helical" evidence="8">
    <location>
        <begin position="701"/>
        <end position="725"/>
    </location>
</feature>
<feature type="transmembrane region" description="Helical" evidence="8">
    <location>
        <begin position="302"/>
        <end position="328"/>
    </location>
</feature>
<dbReference type="Proteomes" id="UP000619260">
    <property type="component" value="Unassembled WGS sequence"/>
</dbReference>
<dbReference type="GO" id="GO:0022857">
    <property type="term" value="F:transmembrane transporter activity"/>
    <property type="evidence" value="ECO:0007669"/>
    <property type="project" value="TreeGrafter"/>
</dbReference>
<dbReference type="InterPro" id="IPR003838">
    <property type="entry name" value="ABC3_permease_C"/>
</dbReference>
<dbReference type="InterPro" id="IPR025857">
    <property type="entry name" value="MacB_PCD"/>
</dbReference>
<protein>
    <recommendedName>
        <fullName evidence="13">ABC transporter permease</fullName>
    </recommendedName>
</protein>
<comment type="caution">
    <text evidence="11">The sequence shown here is derived from an EMBL/GenBank/DDBJ whole genome shotgun (WGS) entry which is preliminary data.</text>
</comment>
<feature type="region of interest" description="Disordered" evidence="7">
    <location>
        <begin position="65"/>
        <end position="84"/>
    </location>
</feature>